<evidence type="ECO:0000313" key="2">
    <source>
        <dbReference type="EMBL" id="PTB45631.1"/>
    </source>
</evidence>
<dbReference type="STRING" id="1042311.A0A2T3ZLF5"/>
<proteinExistence type="predicted"/>
<dbReference type="Pfam" id="PF12937">
    <property type="entry name" value="F-box-like"/>
    <property type="match status" value="1"/>
</dbReference>
<name>A0A2T3ZLF5_TRIA4</name>
<gene>
    <name evidence="2" type="ORF">M441DRAFT_129104</name>
</gene>
<dbReference type="EMBL" id="KZ679257">
    <property type="protein sequence ID" value="PTB45631.1"/>
    <property type="molecule type" value="Genomic_DNA"/>
</dbReference>
<reference evidence="2 3" key="1">
    <citation type="submission" date="2016-07" db="EMBL/GenBank/DDBJ databases">
        <title>Multiple horizontal gene transfer events from other fungi enriched the ability of initially mycotrophic Trichoderma (Ascomycota) to feed on dead plant biomass.</title>
        <authorList>
            <consortium name="DOE Joint Genome Institute"/>
            <person name="Aerts A."/>
            <person name="Atanasova L."/>
            <person name="Chenthamara K."/>
            <person name="Zhang J."/>
            <person name="Grujic M."/>
            <person name="Henrissat B."/>
            <person name="Kuo A."/>
            <person name="Salamov A."/>
            <person name="Lipzen A."/>
            <person name="Labutti K."/>
            <person name="Barry K."/>
            <person name="Miao Y."/>
            <person name="Rahimi M.J."/>
            <person name="Shen Q."/>
            <person name="Grigoriev I.V."/>
            <person name="Kubicek C.P."/>
            <person name="Druzhinina I.S."/>
        </authorList>
    </citation>
    <scope>NUCLEOTIDE SEQUENCE [LARGE SCALE GENOMIC DNA]</scope>
    <source>
        <strain evidence="2 3">CBS 433.97</strain>
    </source>
</reference>
<dbReference type="PROSITE" id="PS50181">
    <property type="entry name" value="FBOX"/>
    <property type="match status" value="1"/>
</dbReference>
<organism evidence="2 3">
    <name type="scientific">Trichoderma asperellum (strain ATCC 204424 / CBS 433.97 / NBRC 101777)</name>
    <dbReference type="NCBI Taxonomy" id="1042311"/>
    <lineage>
        <taxon>Eukaryota</taxon>
        <taxon>Fungi</taxon>
        <taxon>Dikarya</taxon>
        <taxon>Ascomycota</taxon>
        <taxon>Pezizomycotina</taxon>
        <taxon>Sordariomycetes</taxon>
        <taxon>Hypocreomycetidae</taxon>
        <taxon>Hypocreales</taxon>
        <taxon>Hypocreaceae</taxon>
        <taxon>Trichoderma</taxon>
    </lineage>
</organism>
<accession>A0A2T3ZLF5</accession>
<dbReference type="AlphaFoldDB" id="A0A2T3ZLF5"/>
<dbReference type="SUPFAM" id="SSF81383">
    <property type="entry name" value="F-box domain"/>
    <property type="match status" value="1"/>
</dbReference>
<feature type="domain" description="F-box" evidence="1">
    <location>
        <begin position="18"/>
        <end position="54"/>
    </location>
</feature>
<evidence type="ECO:0000313" key="3">
    <source>
        <dbReference type="Proteomes" id="UP000240493"/>
    </source>
</evidence>
<dbReference type="InterPro" id="IPR001810">
    <property type="entry name" value="F-box_dom"/>
</dbReference>
<keyword evidence="3" id="KW-1185">Reference proteome</keyword>
<protein>
    <recommendedName>
        <fullName evidence="1">F-box domain-containing protein</fullName>
    </recommendedName>
</protein>
<dbReference type="InterPro" id="IPR036047">
    <property type="entry name" value="F-box-like_dom_sf"/>
</dbReference>
<evidence type="ECO:0000259" key="1">
    <source>
        <dbReference type="PROSITE" id="PS50181"/>
    </source>
</evidence>
<dbReference type="OrthoDB" id="3766406at2759"/>
<sequence>MNIIQFLTRLSLSEPQTPSYILQLPVEILVKILNFLPLYSQLLVSQTCRPLRAITHEYFLAGRGDITAITTVEEKLLYLTHLARSLLDRWVCAKCCKLHQIDEWDTPLHYISDYLRCQDGLDTTERYRVSKLGSPQYYPMHRHVELTLKYTRMEDKKRRHQKYLQRLLTPHHGQVRGFFEVAKGISARISVYPKVVNGRYLTLSIMTYLEAQTKVSRQSILHIEICSHVSQLETCNITYGMRRNIDEAFDIALSAESTQNFFSCGLCGTDYSIQASPERFTICVWQDFGPEGTTYDPEWRAMACNDTLVYHEPGSIRKLYGPHEHDGEIY</sequence>
<dbReference type="Proteomes" id="UP000240493">
    <property type="component" value="Unassembled WGS sequence"/>
</dbReference>